<dbReference type="PANTHER" id="PTHR34598:SF1">
    <property type="entry name" value="PUTATIVE (AFU_ORTHOLOGUE AFUA_3G13140)-RELATED"/>
    <property type="match status" value="1"/>
</dbReference>
<reference evidence="2 3" key="1">
    <citation type="submission" date="2017-06" db="EMBL/GenBank/DDBJ databases">
        <title>Comparative genomic analysis of Ambrosia Fusariam Clade fungi.</title>
        <authorList>
            <person name="Stajich J.E."/>
            <person name="Carrillo J."/>
            <person name="Kijimoto T."/>
            <person name="Eskalen A."/>
            <person name="O'Donnell K."/>
            <person name="Kasson M."/>
        </authorList>
    </citation>
    <scope>NUCLEOTIDE SEQUENCE [LARGE SCALE GENOMIC DNA]</scope>
    <source>
        <strain evidence="2">UCR3666</strain>
    </source>
</reference>
<dbReference type="AlphaFoldDB" id="A0A3M2S4V1"/>
<comment type="caution">
    <text evidence="2">The sequence shown here is derived from an EMBL/GenBank/DDBJ whole genome shotgun (WGS) entry which is preliminary data.</text>
</comment>
<evidence type="ECO:0000313" key="3">
    <source>
        <dbReference type="Proteomes" id="UP000277212"/>
    </source>
</evidence>
<dbReference type="Proteomes" id="UP000277212">
    <property type="component" value="Unassembled WGS sequence"/>
</dbReference>
<evidence type="ECO:0008006" key="4">
    <source>
        <dbReference type="Google" id="ProtNLM"/>
    </source>
</evidence>
<dbReference type="STRING" id="2010991.A0A3M2S4V1"/>
<dbReference type="GO" id="GO:0016491">
    <property type="term" value="F:oxidoreductase activity"/>
    <property type="evidence" value="ECO:0007669"/>
    <property type="project" value="InterPro"/>
</dbReference>
<organism evidence="2 3">
    <name type="scientific">Fusarium kuroshium</name>
    <dbReference type="NCBI Taxonomy" id="2010991"/>
    <lineage>
        <taxon>Eukaryota</taxon>
        <taxon>Fungi</taxon>
        <taxon>Dikarya</taxon>
        <taxon>Ascomycota</taxon>
        <taxon>Pezizomycotina</taxon>
        <taxon>Sordariomycetes</taxon>
        <taxon>Hypocreomycetidae</taxon>
        <taxon>Hypocreales</taxon>
        <taxon>Nectriaceae</taxon>
        <taxon>Fusarium</taxon>
        <taxon>Fusarium solani species complex</taxon>
    </lineage>
</organism>
<protein>
    <recommendedName>
        <fullName evidence="4">Methyltransferase</fullName>
    </recommendedName>
</protein>
<dbReference type="PANTHER" id="PTHR34598">
    <property type="entry name" value="BLL6449 PROTEIN"/>
    <property type="match status" value="1"/>
</dbReference>
<gene>
    <name evidence="2" type="ORF">CDV36_007828</name>
</gene>
<keyword evidence="3" id="KW-1185">Reference proteome</keyword>
<accession>A0A3M2S4V1</accession>
<sequence>MTPTPTAVPRGDLIAKLNFFKPPVDGTDAFNFVGPHGLPERNYTDDTREVLIQDLRGRESSVSLDKDGVAVVHATTPSAEKEFVDDASIKANYYPELRQLLLDVIPGSHTIAFFDHTIRRADPNAPRNPVTRVHIDQTAVSTVQRIKKHLPDQAEKLLAGRYRIVNIWKPLNAGPVESVPLAFAISPSVGDDEIVPIHHRYPNGYTGQTAGVKFGKEQKWHYLSGMTSDERLLLQCFDGQGLGGEGPRGARLAHAAFEDPRTRPDAVQRESIEVRALVFGP</sequence>
<evidence type="ECO:0000313" key="2">
    <source>
        <dbReference type="EMBL" id="RMJ12499.1"/>
    </source>
</evidence>
<name>A0A3M2S4V1_9HYPO</name>
<comment type="similarity">
    <text evidence="1">Belongs to the asaB hydroxylase/desaturase family.</text>
</comment>
<proteinExistence type="inferred from homology"/>
<dbReference type="EMBL" id="NKUJ01000134">
    <property type="protein sequence ID" value="RMJ12499.1"/>
    <property type="molecule type" value="Genomic_DNA"/>
</dbReference>
<dbReference type="NCBIfam" id="NF041278">
    <property type="entry name" value="CmcJ_NvfI_EfuI"/>
    <property type="match status" value="1"/>
</dbReference>
<dbReference type="InterPro" id="IPR044053">
    <property type="entry name" value="AsaB-like"/>
</dbReference>
<evidence type="ECO:0000256" key="1">
    <source>
        <dbReference type="ARBA" id="ARBA00023604"/>
    </source>
</evidence>
<dbReference type="OrthoDB" id="412788at2759"/>